<dbReference type="SUPFAM" id="SSF53822">
    <property type="entry name" value="Periplasmic binding protein-like I"/>
    <property type="match status" value="1"/>
</dbReference>
<keyword evidence="4 5" id="KW-0472">Membrane</keyword>
<dbReference type="InterPro" id="IPR001828">
    <property type="entry name" value="ANF_lig-bd_rcpt"/>
</dbReference>
<evidence type="ECO:0000313" key="7">
    <source>
        <dbReference type="EMBL" id="KAK3589919.1"/>
    </source>
</evidence>
<comment type="subcellular location">
    <subcellularLocation>
        <location evidence="1">Membrane</location>
    </subcellularLocation>
</comment>
<gene>
    <name evidence="7" type="ORF">CHS0354_034935</name>
</gene>
<feature type="transmembrane region" description="Helical" evidence="5">
    <location>
        <begin position="421"/>
        <end position="445"/>
    </location>
</feature>
<dbReference type="InterPro" id="IPR028082">
    <property type="entry name" value="Peripla_BP_I"/>
</dbReference>
<evidence type="ECO:0000256" key="5">
    <source>
        <dbReference type="SAM" id="Phobius"/>
    </source>
</evidence>
<organism evidence="7 8">
    <name type="scientific">Potamilus streckersoni</name>
    <dbReference type="NCBI Taxonomy" id="2493646"/>
    <lineage>
        <taxon>Eukaryota</taxon>
        <taxon>Metazoa</taxon>
        <taxon>Spiralia</taxon>
        <taxon>Lophotrochozoa</taxon>
        <taxon>Mollusca</taxon>
        <taxon>Bivalvia</taxon>
        <taxon>Autobranchia</taxon>
        <taxon>Heteroconchia</taxon>
        <taxon>Palaeoheterodonta</taxon>
        <taxon>Unionida</taxon>
        <taxon>Unionoidea</taxon>
        <taxon>Unionidae</taxon>
        <taxon>Ambleminae</taxon>
        <taxon>Lampsilini</taxon>
        <taxon>Potamilus</taxon>
    </lineage>
</organism>
<dbReference type="Pfam" id="PF01094">
    <property type="entry name" value="ANF_receptor"/>
    <property type="match status" value="1"/>
</dbReference>
<keyword evidence="8" id="KW-1185">Reference proteome</keyword>
<dbReference type="GO" id="GO:0046872">
    <property type="term" value="F:metal ion binding"/>
    <property type="evidence" value="ECO:0007669"/>
    <property type="project" value="InterPro"/>
</dbReference>
<dbReference type="GO" id="GO:0016020">
    <property type="term" value="C:membrane"/>
    <property type="evidence" value="ECO:0007669"/>
    <property type="project" value="UniProtKB-SubCell"/>
</dbReference>
<sequence>MPRNMTHLCNASSSLRALFIGLMIFTNFNKGSYSKDFEIFQVGIIKEICEQYNFTTLDQKVSLTGDKAKLNMIIKEVCIDHETFRDLDYILKNSSFLCIVGDISIEKDQILSSLSPLYNKSYLSPYGASIYRGTSNMFSIGSSSRQMSQALVAILHNLQWQNMLLIVQPSQYWIEFGMTMLLSYTREAFIPTLIYFEDAYNDSSSNFSNTEKILASATSEQKAIILCTDVDASIRILQVAAAMNMASKHAFFHITVSPYIDDGAPIATAEFPQAIEILRNTFIFKAEFPSKNSSRKRRHTNTDSTMFIKDSLSVIYQAILSFNDTSSIDVVRLFKNMQNKTFQGHSGYIVTDHEREVLFDHYLYVYREETGKFQKIGRVARIGTSWSFNLTSEDWYNQTFPVADSCFKRICDTNNKDIDPLLITTISLSVLILVGIIVGVVIFLWRNFGKRELGKGPNKLILTPDDLVFLQRRNQSKGSSKIMNGQVLDKPDLLRASEKPNRSLGSLHEYSDITDLARYNIRNFAGNCKDMTNEEKRTNNKQNKKGVSLYHSKASLYESKVRLYHSVASLYHSEVRLYYLEASLYHSEASLHHSDVSLYHLEASLYHSEVRLYYLEASLYHSEASLYHSDVSLYHLEASLYHSKVSLYHSVASLYHSEVRLYHLEASLYYSDVSLYHLEASLYHLKVSLYHSVASLYHSEVRLYHLEASLYHSDVSLYHLEASLYHSKVSLYHSVASLYHSEVRLYHLEASLYHSEASLYHLEVITQRPQQFPAGRRSFFEFKACLVHEKVIILSHCHHDGSMRKPLPLPHSHLDGHTRKPYLCHILITMDPRGSRTSVPFSSRWIYEKAIPQSHSHYYGSMRKPKPYLCPILITMDPRESHTSVPFSLVWIYKEAVPQFHSHPDVSTLKPYLCPILIMIDPRGTPIQSICSNLDEFTYLPFKNDPGRNTAYISNEMAFLWWLTGTPFTASL</sequence>
<dbReference type="CDD" id="cd13840">
    <property type="entry name" value="SMBP_like"/>
    <property type="match status" value="1"/>
</dbReference>
<dbReference type="Proteomes" id="UP001195483">
    <property type="component" value="Unassembled WGS sequence"/>
</dbReference>
<reference evidence="7" key="3">
    <citation type="submission" date="2023-05" db="EMBL/GenBank/DDBJ databases">
        <authorList>
            <person name="Smith C.H."/>
        </authorList>
    </citation>
    <scope>NUCLEOTIDE SEQUENCE</scope>
    <source>
        <strain evidence="7">CHS0354</strain>
        <tissue evidence="7">Mantle</tissue>
    </source>
</reference>
<dbReference type="InterPro" id="IPR031877">
    <property type="entry name" value="SmbP"/>
</dbReference>
<evidence type="ECO:0000256" key="2">
    <source>
        <dbReference type="ARBA" id="ARBA00022692"/>
    </source>
</evidence>
<name>A0AAE0VTV3_9BIVA</name>
<evidence type="ECO:0000256" key="4">
    <source>
        <dbReference type="ARBA" id="ARBA00023136"/>
    </source>
</evidence>
<accession>A0AAE0VTV3</accession>
<keyword evidence="2 5" id="KW-0812">Transmembrane</keyword>
<evidence type="ECO:0000313" key="8">
    <source>
        <dbReference type="Proteomes" id="UP001195483"/>
    </source>
</evidence>
<evidence type="ECO:0000256" key="3">
    <source>
        <dbReference type="ARBA" id="ARBA00022989"/>
    </source>
</evidence>
<reference evidence="7" key="1">
    <citation type="journal article" date="2021" name="Genome Biol. Evol.">
        <title>A High-Quality Reference Genome for a Parasitic Bivalve with Doubly Uniparental Inheritance (Bivalvia: Unionida).</title>
        <authorList>
            <person name="Smith C.H."/>
        </authorList>
    </citation>
    <scope>NUCLEOTIDE SEQUENCE</scope>
    <source>
        <strain evidence="7">CHS0354</strain>
    </source>
</reference>
<dbReference type="Gene3D" id="3.40.50.2300">
    <property type="match status" value="1"/>
</dbReference>
<dbReference type="EMBL" id="JAEAOA010002053">
    <property type="protein sequence ID" value="KAK3589919.1"/>
    <property type="molecule type" value="Genomic_DNA"/>
</dbReference>
<reference evidence="7" key="2">
    <citation type="journal article" date="2021" name="Genome Biol. Evol.">
        <title>Developing a high-quality reference genome for a parasitic bivalve with doubly uniparental inheritance (Bivalvia: Unionida).</title>
        <authorList>
            <person name="Smith C.H."/>
        </authorList>
    </citation>
    <scope>NUCLEOTIDE SEQUENCE</scope>
    <source>
        <strain evidence="7">CHS0354</strain>
        <tissue evidence="7">Mantle</tissue>
    </source>
</reference>
<comment type="caution">
    <text evidence="7">The sequence shown here is derived from an EMBL/GenBank/DDBJ whole genome shotgun (WGS) entry which is preliminary data.</text>
</comment>
<proteinExistence type="predicted"/>
<feature type="domain" description="Receptor ligand binding region" evidence="6">
    <location>
        <begin position="111"/>
        <end position="358"/>
    </location>
</feature>
<keyword evidence="3 5" id="KW-1133">Transmembrane helix</keyword>
<dbReference type="AlphaFoldDB" id="A0AAE0VTV3"/>
<evidence type="ECO:0000259" key="6">
    <source>
        <dbReference type="Pfam" id="PF01094"/>
    </source>
</evidence>
<protein>
    <recommendedName>
        <fullName evidence="6">Receptor ligand binding region domain-containing protein</fullName>
    </recommendedName>
</protein>
<evidence type="ECO:0000256" key="1">
    <source>
        <dbReference type="ARBA" id="ARBA00004370"/>
    </source>
</evidence>